<gene>
    <name evidence="1" type="ORF">ABID46_001771</name>
</gene>
<comment type="caution">
    <text evidence="1">The sequence shown here is derived from an EMBL/GenBank/DDBJ whole genome shotgun (WGS) entry which is preliminary data.</text>
</comment>
<dbReference type="RefSeq" id="WP_354509159.1">
    <property type="nucleotide sequence ID" value="NZ_JBEPMO010000009.1"/>
</dbReference>
<dbReference type="Gene3D" id="1.25.40.10">
    <property type="entry name" value="Tetratricopeptide repeat domain"/>
    <property type="match status" value="1"/>
</dbReference>
<dbReference type="EMBL" id="JBEPMO010000009">
    <property type="protein sequence ID" value="MET3732184.1"/>
    <property type="molecule type" value="Genomic_DNA"/>
</dbReference>
<dbReference type="InterPro" id="IPR011990">
    <property type="entry name" value="TPR-like_helical_dom_sf"/>
</dbReference>
<protein>
    <recommendedName>
        <fullName evidence="3">Tetratricopeptide repeat-containing protein</fullName>
    </recommendedName>
</protein>
<name>A0ABV2LUG6_9FLAO</name>
<dbReference type="Proteomes" id="UP001549146">
    <property type="component" value="Unassembled WGS sequence"/>
</dbReference>
<organism evidence="1 2">
    <name type="scientific">Moheibacter stercoris</name>
    <dbReference type="NCBI Taxonomy" id="1628251"/>
    <lineage>
        <taxon>Bacteria</taxon>
        <taxon>Pseudomonadati</taxon>
        <taxon>Bacteroidota</taxon>
        <taxon>Flavobacteriia</taxon>
        <taxon>Flavobacteriales</taxon>
        <taxon>Weeksellaceae</taxon>
        <taxon>Moheibacter</taxon>
    </lineage>
</organism>
<evidence type="ECO:0000313" key="1">
    <source>
        <dbReference type="EMBL" id="MET3732184.1"/>
    </source>
</evidence>
<proteinExistence type="predicted"/>
<accession>A0ABV2LUG6</accession>
<sequence>MNRIALLLLCFFSTPLFSQEKELLGEWILVRTLKLDNSRLEINSPYYSNYGSIEIKKNEYIVLGQSFSTKFKKNTMEMPIRTIQYQLKEGYLVTEEDGLDRRNFYLKRDDFVSKFPEFTMGTIERNGKTLYVDNKINAYAFEKVEGLRGFINDNQKDNDRDSKTFENLYFKIEFVLTTDNKIKYIKVLNSIDNRHDNDFIFSLMKAEPFLINLTDKDVLITLDNEYLKWTKDLKDKEEKKLHDLHYKGNIAYRNNKFDEAIKYLAPINDLKIGENRFNSLVENANLYLGVSYLVMGDQLKACESFRRVGDLTNFTVRNYLLDFCQN</sequence>
<keyword evidence="2" id="KW-1185">Reference proteome</keyword>
<evidence type="ECO:0000313" key="2">
    <source>
        <dbReference type="Proteomes" id="UP001549146"/>
    </source>
</evidence>
<evidence type="ECO:0008006" key="3">
    <source>
        <dbReference type="Google" id="ProtNLM"/>
    </source>
</evidence>
<reference evidence="1 2" key="1">
    <citation type="submission" date="2024-06" db="EMBL/GenBank/DDBJ databases">
        <title>Genomic Encyclopedia of Type Strains, Phase IV (KMG-IV): sequencing the most valuable type-strain genomes for metagenomic binning, comparative biology and taxonomic classification.</title>
        <authorList>
            <person name="Goeker M."/>
        </authorList>
    </citation>
    <scope>NUCLEOTIDE SEQUENCE [LARGE SCALE GENOMIC DNA]</scope>
    <source>
        <strain evidence="1 2">DSM 29388</strain>
    </source>
</reference>